<dbReference type="RefSeq" id="WP_132313701.1">
    <property type="nucleotide sequence ID" value="NZ_SMAR01000033.1"/>
</dbReference>
<name>A0A4R3NI61_9HYPH</name>
<feature type="region of interest" description="Disordered" evidence="1">
    <location>
        <begin position="812"/>
        <end position="832"/>
    </location>
</feature>
<dbReference type="AlphaFoldDB" id="A0A4R3NI61"/>
<evidence type="ECO:0000313" key="2">
    <source>
        <dbReference type="EMBL" id="TCT34653.1"/>
    </source>
</evidence>
<accession>A0A4R3NI61</accession>
<comment type="caution">
    <text evidence="2">The sequence shown here is derived from an EMBL/GenBank/DDBJ whole genome shotgun (WGS) entry which is preliminary data.</text>
</comment>
<dbReference type="OrthoDB" id="6576970at2"/>
<reference evidence="2 3" key="1">
    <citation type="submission" date="2019-03" db="EMBL/GenBank/DDBJ databases">
        <title>Freshwater and sediment microbial communities from various areas in North America, analyzing microbe dynamics in response to fracking.</title>
        <authorList>
            <person name="Lamendella R."/>
        </authorList>
    </citation>
    <scope>NUCLEOTIDE SEQUENCE [LARGE SCALE GENOMIC DNA]</scope>
    <source>
        <strain evidence="2 3">175.2</strain>
    </source>
</reference>
<sequence length="832" mass="91463">MSLNDCLAKAVDENILSSDDAERLARDYDRMRRRFAANSEVTADAEAKKALAELLRAESAHQRRKAKLSIKSINRLAADLGSHRNARGELDVGEAALDKLEHFGTSGFASVSGRQRTIIGMAHARMDDALYHFRRSALLGDAARHNKADLDNVVREAFGEDTGDAAAKHFAKVWDDTADWLRQRFNAAGGAIGKLENWGLPQHHDARALRKKGLQKWKEDITPLLDVSRMKHPLTGKSVDLKDLDDILTDVWTGIATGGWAKRDPSRQPFGKGALANQRGEHRFLVFRDADNWLEYQRLYGGGGDAFGSMMGHINMIAKDIAAMEILGPNPNGTINWLKQAVEKQAAEKAAGRPARFAGKPERAGDRAASITKKIDAVWGSMRGTLQTPINGRWAAGMAATRSLITASVLGSATISAISDVGTTMISRKFAGINARGAFSDIIKAFGKTSRREAVAAGLILDDAMHVFHAQARYVGTLDGPGWSSFIADRVLSLSGLTPWSQAGRHAFGLAFMRTVSEHAGKNYDALPEALRNTMKRYGILSRDWDLIRKTKKHDMGGATIIRPNEMLDAGDNRISERYLEMIQSETEFAIPSGSHRSKVALVDENRPGTFIGEVLRSFAQFKSFGAVFMLLHGKRIHHMLVGDNPSKGAAYAGSLLISTTLFGAMAYQLKQMAAGRDPQDMKDPSFWGAAMLQGGGLGIYGDFLFSNVNRYGGGFSTTLAGPVVERANNLWNLTAGNAIQLANGEDTKFGRELNRFMRSNTPGSTIWYLRLGWERIVFDQLQYLMDPEANKAFKRKQRFFEREFDQEYWWKPGEARPERGPDVGAAAGGGS</sequence>
<protein>
    <submittedName>
        <fullName evidence="2">Uncharacterized protein</fullName>
    </submittedName>
</protein>
<evidence type="ECO:0000256" key="1">
    <source>
        <dbReference type="SAM" id="MobiDB-lite"/>
    </source>
</evidence>
<gene>
    <name evidence="2" type="ORF">EDC90_103347</name>
</gene>
<evidence type="ECO:0000313" key="3">
    <source>
        <dbReference type="Proteomes" id="UP000295097"/>
    </source>
</evidence>
<dbReference type="Proteomes" id="UP000295097">
    <property type="component" value="Unassembled WGS sequence"/>
</dbReference>
<proteinExistence type="predicted"/>
<dbReference type="EMBL" id="SMAR01000033">
    <property type="protein sequence ID" value="TCT34653.1"/>
    <property type="molecule type" value="Genomic_DNA"/>
</dbReference>
<organism evidence="2 3">
    <name type="scientific">Martelella mediterranea</name>
    <dbReference type="NCBI Taxonomy" id="293089"/>
    <lineage>
        <taxon>Bacteria</taxon>
        <taxon>Pseudomonadati</taxon>
        <taxon>Pseudomonadota</taxon>
        <taxon>Alphaproteobacteria</taxon>
        <taxon>Hyphomicrobiales</taxon>
        <taxon>Aurantimonadaceae</taxon>
        <taxon>Martelella</taxon>
    </lineage>
</organism>
<keyword evidence="3" id="KW-1185">Reference proteome</keyword>